<reference evidence="2 3" key="1">
    <citation type="journal article" date="2015" name="Nat. Commun.">
        <title>Genomic and transcriptomic evidence for scavenging of diverse organic compounds by widespread deep-sea archaea.</title>
        <authorList>
            <person name="Li M."/>
            <person name="Baker B.J."/>
            <person name="Anantharaman K."/>
            <person name="Jain S."/>
            <person name="Breier J.A."/>
            <person name="Dick G.J."/>
        </authorList>
    </citation>
    <scope>NUCLEOTIDE SEQUENCE [LARGE SCALE GENOMIC DNA]</scope>
    <source>
        <strain evidence="2">Cayman_51_deep</strain>
    </source>
</reference>
<dbReference type="Proteomes" id="UP000248161">
    <property type="component" value="Unassembled WGS sequence"/>
</dbReference>
<sequence length="69" mass="7862">MLGECEHEYLEPNEEEIVQCSEDYILFRVACIRCGMVGFAGGDISWNPTYWEDEAPESDSQPHNPIPRG</sequence>
<evidence type="ECO:0000313" key="2">
    <source>
        <dbReference type="EMBL" id="PXF21752.1"/>
    </source>
</evidence>
<accession>A0A2V3HSC3</accession>
<evidence type="ECO:0000313" key="3">
    <source>
        <dbReference type="Proteomes" id="UP000248161"/>
    </source>
</evidence>
<organism evidence="2 3">
    <name type="scientific">Candidatus Thalassarchaeum betae</name>
    <dbReference type="NCBI Taxonomy" id="2599289"/>
    <lineage>
        <taxon>Archaea</taxon>
        <taxon>Methanobacteriati</taxon>
        <taxon>Thermoplasmatota</taxon>
        <taxon>Candidatus Poseidoniia</taxon>
        <taxon>Candidatus Poseidoniales</taxon>
        <taxon>Candidatus Thalassarchaeaceae</taxon>
        <taxon>Candidatus Thalassarchaeum</taxon>
    </lineage>
</organism>
<comment type="caution">
    <text evidence="2">The sequence shown here is derived from an EMBL/GenBank/DDBJ whole genome shotgun (WGS) entry which is preliminary data.</text>
</comment>
<dbReference type="AlphaFoldDB" id="A0A2V3HSC3"/>
<protein>
    <submittedName>
        <fullName evidence="2">Uncharacterized protein</fullName>
    </submittedName>
</protein>
<dbReference type="EMBL" id="PSPG01000005">
    <property type="protein sequence ID" value="PXF21752.1"/>
    <property type="molecule type" value="Genomic_DNA"/>
</dbReference>
<gene>
    <name evidence="2" type="ORF">CXX69_02835</name>
</gene>
<name>A0A2V3HSC3_9ARCH</name>
<evidence type="ECO:0000256" key="1">
    <source>
        <dbReference type="SAM" id="MobiDB-lite"/>
    </source>
</evidence>
<proteinExistence type="predicted"/>
<feature type="region of interest" description="Disordered" evidence="1">
    <location>
        <begin position="50"/>
        <end position="69"/>
    </location>
</feature>